<evidence type="ECO:0000313" key="1">
    <source>
        <dbReference type="EMBL" id="KAK4012093.1"/>
    </source>
</evidence>
<gene>
    <name evidence="1" type="ORF">OUZ56_021193</name>
</gene>
<proteinExistence type="predicted"/>
<organism evidence="1 2">
    <name type="scientific">Daphnia magna</name>
    <dbReference type="NCBI Taxonomy" id="35525"/>
    <lineage>
        <taxon>Eukaryota</taxon>
        <taxon>Metazoa</taxon>
        <taxon>Ecdysozoa</taxon>
        <taxon>Arthropoda</taxon>
        <taxon>Crustacea</taxon>
        <taxon>Branchiopoda</taxon>
        <taxon>Diplostraca</taxon>
        <taxon>Cladocera</taxon>
        <taxon>Anomopoda</taxon>
        <taxon>Daphniidae</taxon>
        <taxon>Daphnia</taxon>
    </lineage>
</organism>
<name>A0ABQ9ZGN2_9CRUS</name>
<dbReference type="EMBL" id="JAOYFB010000003">
    <property type="protein sequence ID" value="KAK4012093.1"/>
    <property type="molecule type" value="Genomic_DNA"/>
</dbReference>
<keyword evidence="2" id="KW-1185">Reference proteome</keyword>
<reference evidence="1 2" key="1">
    <citation type="journal article" date="2023" name="Nucleic Acids Res.">
        <title>The hologenome of Daphnia magna reveals possible DNA methylation and microbiome-mediated evolution of the host genome.</title>
        <authorList>
            <person name="Chaturvedi A."/>
            <person name="Li X."/>
            <person name="Dhandapani V."/>
            <person name="Marshall H."/>
            <person name="Kissane S."/>
            <person name="Cuenca-Cambronero M."/>
            <person name="Asole G."/>
            <person name="Calvet F."/>
            <person name="Ruiz-Romero M."/>
            <person name="Marangio P."/>
            <person name="Guigo R."/>
            <person name="Rago D."/>
            <person name="Mirbahai L."/>
            <person name="Eastwood N."/>
            <person name="Colbourne J.K."/>
            <person name="Zhou J."/>
            <person name="Mallon E."/>
            <person name="Orsini L."/>
        </authorList>
    </citation>
    <scope>NUCLEOTIDE SEQUENCE [LARGE SCALE GENOMIC DNA]</scope>
    <source>
        <strain evidence="1">LRV0_1</strain>
    </source>
</reference>
<dbReference type="Proteomes" id="UP001234178">
    <property type="component" value="Unassembled WGS sequence"/>
</dbReference>
<evidence type="ECO:0000313" key="2">
    <source>
        <dbReference type="Proteomes" id="UP001234178"/>
    </source>
</evidence>
<comment type="caution">
    <text evidence="1">The sequence shown here is derived from an EMBL/GenBank/DDBJ whole genome shotgun (WGS) entry which is preliminary data.</text>
</comment>
<sequence length="71" mass="8357">MVTHGLWDVPDKLWRPQNHFMTWFNPGLEILEAPDVFHWRWCHSVTEENATDVMLSVTSFNRNKGVKDCDA</sequence>
<protein>
    <submittedName>
        <fullName evidence="1">Uncharacterized protein</fullName>
    </submittedName>
</protein>
<accession>A0ABQ9ZGN2</accession>